<dbReference type="PANTHER" id="PTHR36698">
    <property type="entry name" value="BLL5892 PROTEIN"/>
    <property type="match status" value="1"/>
</dbReference>
<dbReference type="OrthoDB" id="5294672at2"/>
<dbReference type="Pfam" id="PF02470">
    <property type="entry name" value="MlaD"/>
    <property type="match status" value="1"/>
</dbReference>
<feature type="compositionally biased region" description="Pro residues" evidence="1">
    <location>
        <begin position="317"/>
        <end position="328"/>
    </location>
</feature>
<dbReference type="PANTHER" id="PTHR36698:SF3">
    <property type="entry name" value="ABC-TYPE TRANSPORT AUXILIARY LIPOPROTEIN COMPONENT DOMAIN-CONTAINING PROTEIN"/>
    <property type="match status" value="1"/>
</dbReference>
<evidence type="ECO:0000259" key="2">
    <source>
        <dbReference type="Pfam" id="PF02470"/>
    </source>
</evidence>
<proteinExistence type="predicted"/>
<evidence type="ECO:0000256" key="1">
    <source>
        <dbReference type="SAM" id="MobiDB-lite"/>
    </source>
</evidence>
<accession>A0A4Z0C4W1</accession>
<gene>
    <name evidence="3" type="ORF">EZ313_02120</name>
</gene>
<keyword evidence="4" id="KW-1185">Reference proteome</keyword>
<dbReference type="EMBL" id="SMLM01000001">
    <property type="protein sequence ID" value="TFZ05490.1"/>
    <property type="molecule type" value="Genomic_DNA"/>
</dbReference>
<sequence>MVFTTERRAALAFACLLLLLGAGAWAWFVWSSARASTYEIRTGDAVSGLIRGAPVEFHGVEVGHVSRIDLLGPASVRIRIEVDPKTPVSSSTVATVDTRGLSARGFTGYVYVSLDDKGPPGAPLARTAEGPPVIAAAPSQSASLDTIVMDMNRAVQSTYALLRASFDPETVASLQQTARSVRQLTDTLAADRARLEAVLAGAEATTRRLPPLLDRATSLASRLETQALPRTLVTLEAVDRASGSISGRMEHLLGSMQQAGSRMEPLLLAGSEVAGSLQSDLLPQAERTLQRLERLAATLDDTATHLRRDPSMLLRGAPPPTPGPGEAR</sequence>
<feature type="domain" description="Mce/MlaD" evidence="2">
    <location>
        <begin position="37"/>
        <end position="101"/>
    </location>
</feature>
<feature type="region of interest" description="Disordered" evidence="1">
    <location>
        <begin position="303"/>
        <end position="328"/>
    </location>
</feature>
<evidence type="ECO:0000313" key="3">
    <source>
        <dbReference type="EMBL" id="TFZ05490.1"/>
    </source>
</evidence>
<dbReference type="InterPro" id="IPR003399">
    <property type="entry name" value="Mce/MlaD"/>
</dbReference>
<comment type="caution">
    <text evidence="3">The sequence shown here is derived from an EMBL/GenBank/DDBJ whole genome shotgun (WGS) entry which is preliminary data.</text>
</comment>
<name>A0A4Z0C4W1_9BURK</name>
<protein>
    <submittedName>
        <fullName evidence="3">MCE family protein</fullName>
    </submittedName>
</protein>
<reference evidence="3 4" key="1">
    <citation type="submission" date="2019-03" db="EMBL/GenBank/DDBJ databases">
        <title>Ramlibacter henchirensis DSM 14656, whole genome shotgun sequence.</title>
        <authorList>
            <person name="Zhang X."/>
            <person name="Feng G."/>
            <person name="Zhu H."/>
        </authorList>
    </citation>
    <scope>NUCLEOTIDE SEQUENCE [LARGE SCALE GENOMIC DNA]</scope>
    <source>
        <strain evidence="3 4">DSM 14656</strain>
    </source>
</reference>
<dbReference type="Proteomes" id="UP000298180">
    <property type="component" value="Unassembled WGS sequence"/>
</dbReference>
<dbReference type="RefSeq" id="WP_135261572.1">
    <property type="nucleotide sequence ID" value="NZ_SMLM01000001.1"/>
</dbReference>
<dbReference type="AlphaFoldDB" id="A0A4Z0C4W1"/>
<organism evidence="3 4">
    <name type="scientific">Ramlibacter henchirensis</name>
    <dbReference type="NCBI Taxonomy" id="204072"/>
    <lineage>
        <taxon>Bacteria</taxon>
        <taxon>Pseudomonadati</taxon>
        <taxon>Pseudomonadota</taxon>
        <taxon>Betaproteobacteria</taxon>
        <taxon>Burkholderiales</taxon>
        <taxon>Comamonadaceae</taxon>
        <taxon>Ramlibacter</taxon>
    </lineage>
</organism>
<evidence type="ECO:0000313" key="4">
    <source>
        <dbReference type="Proteomes" id="UP000298180"/>
    </source>
</evidence>